<dbReference type="InterPro" id="IPR016179">
    <property type="entry name" value="Insulin-like"/>
</dbReference>
<organism evidence="7 8">
    <name type="scientific">Mugilogobius chulae</name>
    <name type="common">yellowstripe goby</name>
    <dbReference type="NCBI Taxonomy" id="88201"/>
    <lineage>
        <taxon>Eukaryota</taxon>
        <taxon>Metazoa</taxon>
        <taxon>Chordata</taxon>
        <taxon>Craniata</taxon>
        <taxon>Vertebrata</taxon>
        <taxon>Euteleostomi</taxon>
        <taxon>Actinopterygii</taxon>
        <taxon>Neopterygii</taxon>
        <taxon>Teleostei</taxon>
        <taxon>Neoteleostei</taxon>
        <taxon>Acanthomorphata</taxon>
        <taxon>Gobiaria</taxon>
        <taxon>Gobiiformes</taxon>
        <taxon>Gobioidei</taxon>
        <taxon>Gobiidae</taxon>
        <taxon>Gobionellinae</taxon>
        <taxon>Mugilogobius</taxon>
    </lineage>
</organism>
<dbReference type="PRINTS" id="PR00276">
    <property type="entry name" value="INSULINFAMLY"/>
</dbReference>
<dbReference type="AlphaFoldDB" id="A0AAW0PID4"/>
<dbReference type="GO" id="GO:0046628">
    <property type="term" value="P:positive regulation of insulin receptor signaling pathway"/>
    <property type="evidence" value="ECO:0007669"/>
    <property type="project" value="TreeGrafter"/>
</dbReference>
<evidence type="ECO:0000256" key="4">
    <source>
        <dbReference type="ARBA" id="ARBA00022729"/>
    </source>
</evidence>
<dbReference type="GO" id="GO:0008083">
    <property type="term" value="F:growth factor activity"/>
    <property type="evidence" value="ECO:0007669"/>
    <property type="project" value="TreeGrafter"/>
</dbReference>
<dbReference type="GO" id="GO:0043410">
    <property type="term" value="P:positive regulation of MAPK cascade"/>
    <property type="evidence" value="ECO:0007669"/>
    <property type="project" value="TreeGrafter"/>
</dbReference>
<evidence type="ECO:0000259" key="6">
    <source>
        <dbReference type="SMART" id="SM00078"/>
    </source>
</evidence>
<reference evidence="8" key="1">
    <citation type="submission" date="2024-04" db="EMBL/GenBank/DDBJ databases">
        <title>Salinicola lusitanus LLJ914,a marine bacterium isolated from the Okinawa Trough.</title>
        <authorList>
            <person name="Li J."/>
        </authorList>
    </citation>
    <scope>NUCLEOTIDE SEQUENCE [LARGE SCALE GENOMIC DNA]</scope>
</reference>
<feature type="chain" id="PRO_5043486036" description="Insulin-like domain-containing protein" evidence="5">
    <location>
        <begin position="22"/>
        <end position="89"/>
    </location>
</feature>
<dbReference type="GO" id="GO:1905564">
    <property type="term" value="P:positive regulation of vascular endothelial cell proliferation"/>
    <property type="evidence" value="ECO:0007669"/>
    <property type="project" value="TreeGrafter"/>
</dbReference>
<sequence length="89" mass="10250">MASLWLQRACLLMALSVLVAAEEPQTLCAGELVDAIQFVCGLHRYSRTTPGLTRTDKNRLWNNLIETCCYKQCSMEVLEQFCQTMYRRN</sequence>
<dbReference type="GO" id="GO:0045944">
    <property type="term" value="P:positive regulation of transcription by RNA polymerase II"/>
    <property type="evidence" value="ECO:0007669"/>
    <property type="project" value="TreeGrafter"/>
</dbReference>
<dbReference type="SMART" id="SM00078">
    <property type="entry name" value="IlGF"/>
    <property type="match status" value="1"/>
</dbReference>
<feature type="signal peptide" evidence="5">
    <location>
        <begin position="1"/>
        <end position="21"/>
    </location>
</feature>
<dbReference type="InterPro" id="IPR022352">
    <property type="entry name" value="Ins/IGF/rlx"/>
</dbReference>
<evidence type="ECO:0000256" key="2">
    <source>
        <dbReference type="ARBA" id="ARBA00009034"/>
    </source>
</evidence>
<dbReference type="EMBL" id="JBBPFD010000005">
    <property type="protein sequence ID" value="KAK7925823.1"/>
    <property type="molecule type" value="Genomic_DNA"/>
</dbReference>
<dbReference type="InterPro" id="IPR022353">
    <property type="entry name" value="Insulin_CS"/>
</dbReference>
<keyword evidence="8" id="KW-1185">Reference proteome</keyword>
<dbReference type="InterPro" id="IPR036438">
    <property type="entry name" value="Insulin-like_sf"/>
</dbReference>
<evidence type="ECO:0000256" key="1">
    <source>
        <dbReference type="ARBA" id="ARBA00004613"/>
    </source>
</evidence>
<dbReference type="PROSITE" id="PS00262">
    <property type="entry name" value="INSULIN"/>
    <property type="match status" value="1"/>
</dbReference>
<comment type="similarity">
    <text evidence="2">Belongs to the insulin family.</text>
</comment>
<dbReference type="GO" id="GO:0005615">
    <property type="term" value="C:extracellular space"/>
    <property type="evidence" value="ECO:0007669"/>
    <property type="project" value="TreeGrafter"/>
</dbReference>
<comment type="subcellular location">
    <subcellularLocation>
        <location evidence="1">Secreted</location>
    </subcellularLocation>
</comment>
<keyword evidence="4 5" id="KW-0732">Signal</keyword>
<dbReference type="PANTHER" id="PTHR46886:SF1">
    <property type="entry name" value="INSULIN-LIKE GROWTH FACTOR II"/>
    <property type="match status" value="1"/>
</dbReference>
<evidence type="ECO:0000313" key="7">
    <source>
        <dbReference type="EMBL" id="KAK7925823.1"/>
    </source>
</evidence>
<evidence type="ECO:0000256" key="3">
    <source>
        <dbReference type="ARBA" id="ARBA00022525"/>
    </source>
</evidence>
<dbReference type="SUPFAM" id="SSF56994">
    <property type="entry name" value="Insulin-like"/>
    <property type="match status" value="1"/>
</dbReference>
<proteinExistence type="inferred from homology"/>
<dbReference type="Gene3D" id="1.10.100.10">
    <property type="entry name" value="Insulin-like"/>
    <property type="match status" value="1"/>
</dbReference>
<keyword evidence="3" id="KW-0964">Secreted</keyword>
<accession>A0AAW0PID4</accession>
<feature type="domain" description="Insulin-like" evidence="6">
    <location>
        <begin position="25"/>
        <end position="82"/>
    </location>
</feature>
<evidence type="ECO:0000256" key="5">
    <source>
        <dbReference type="SAM" id="SignalP"/>
    </source>
</evidence>
<comment type="caution">
    <text evidence="7">The sequence shown here is derived from an EMBL/GenBank/DDBJ whole genome shotgun (WGS) entry which is preliminary data.</text>
</comment>
<dbReference type="GO" id="GO:0043539">
    <property type="term" value="F:protein serine/threonine kinase activator activity"/>
    <property type="evidence" value="ECO:0007669"/>
    <property type="project" value="TreeGrafter"/>
</dbReference>
<gene>
    <name evidence="7" type="ORF">WMY93_008133</name>
</gene>
<dbReference type="GO" id="GO:0042104">
    <property type="term" value="P:positive regulation of activated T cell proliferation"/>
    <property type="evidence" value="ECO:0007669"/>
    <property type="project" value="TreeGrafter"/>
</dbReference>
<protein>
    <recommendedName>
        <fullName evidence="6">Insulin-like domain-containing protein</fullName>
    </recommendedName>
</protein>
<dbReference type="GO" id="GO:0005179">
    <property type="term" value="F:hormone activity"/>
    <property type="evidence" value="ECO:0007669"/>
    <property type="project" value="InterPro"/>
</dbReference>
<name>A0AAW0PID4_9GOBI</name>
<dbReference type="PANTHER" id="PTHR46886">
    <property type="entry name" value="INSULIN-LIKE GROWTH FACTOR II"/>
    <property type="match status" value="1"/>
</dbReference>
<dbReference type="Proteomes" id="UP001460270">
    <property type="component" value="Unassembled WGS sequence"/>
</dbReference>
<dbReference type="GO" id="GO:0051147">
    <property type="term" value="P:regulation of muscle cell differentiation"/>
    <property type="evidence" value="ECO:0007669"/>
    <property type="project" value="TreeGrafter"/>
</dbReference>
<dbReference type="GO" id="GO:0005159">
    <property type="term" value="F:insulin-like growth factor receptor binding"/>
    <property type="evidence" value="ECO:0007669"/>
    <property type="project" value="TreeGrafter"/>
</dbReference>
<evidence type="ECO:0000313" key="8">
    <source>
        <dbReference type="Proteomes" id="UP001460270"/>
    </source>
</evidence>